<evidence type="ECO:0000256" key="3">
    <source>
        <dbReference type="ARBA" id="ARBA00022605"/>
    </source>
</evidence>
<evidence type="ECO:0000313" key="9">
    <source>
        <dbReference type="Proteomes" id="UP000248790"/>
    </source>
</evidence>
<dbReference type="OrthoDB" id="941905at2"/>
<dbReference type="InterPro" id="IPR013785">
    <property type="entry name" value="Aldolase_TIM"/>
</dbReference>
<reference evidence="8 9" key="1">
    <citation type="submission" date="2018-06" db="EMBL/GenBank/DDBJ databases">
        <title>Genomic Encyclopedia of Archaeal and Bacterial Type Strains, Phase II (KMG-II): from individual species to whole genera.</title>
        <authorList>
            <person name="Goeker M."/>
        </authorList>
    </citation>
    <scope>NUCLEOTIDE SEQUENCE [LARGE SCALE GENOMIC DNA]</scope>
    <source>
        <strain evidence="8 9">DSM 21851</strain>
    </source>
</reference>
<dbReference type="UniPathway" id="UPA00035">
    <property type="reaction ID" value="UER00042"/>
</dbReference>
<gene>
    <name evidence="8" type="ORF">LX87_04378</name>
</gene>
<dbReference type="EMBL" id="QLMC01000005">
    <property type="protein sequence ID" value="RAJ94491.1"/>
    <property type="molecule type" value="Genomic_DNA"/>
</dbReference>
<dbReference type="SUPFAM" id="SSF51366">
    <property type="entry name" value="Ribulose-phoshate binding barrel"/>
    <property type="match status" value="1"/>
</dbReference>
<keyword evidence="6 8" id="KW-0413">Isomerase</keyword>
<evidence type="ECO:0000256" key="4">
    <source>
        <dbReference type="ARBA" id="ARBA00022822"/>
    </source>
</evidence>
<dbReference type="AlphaFoldDB" id="A0A327WTY8"/>
<keyword evidence="3" id="KW-0028">Amino-acid biosynthesis</keyword>
<comment type="pathway">
    <text evidence="1">Amino-acid biosynthesis; L-tryptophan biosynthesis; L-tryptophan from chorismate: step 3/5.</text>
</comment>
<dbReference type="GO" id="GO:0000162">
    <property type="term" value="P:L-tryptophan biosynthetic process"/>
    <property type="evidence" value="ECO:0007669"/>
    <property type="project" value="UniProtKB-UniPathway"/>
</dbReference>
<keyword evidence="9" id="KW-1185">Reference proteome</keyword>
<keyword evidence="5" id="KW-0057">Aromatic amino acid biosynthesis</keyword>
<dbReference type="GO" id="GO:0004640">
    <property type="term" value="F:phosphoribosylanthranilate isomerase activity"/>
    <property type="evidence" value="ECO:0007669"/>
    <property type="project" value="UniProtKB-EC"/>
</dbReference>
<dbReference type="Proteomes" id="UP000248790">
    <property type="component" value="Unassembled WGS sequence"/>
</dbReference>
<proteinExistence type="predicted"/>
<organism evidence="8 9">
    <name type="scientific">Larkinella arboricola</name>
    <dbReference type="NCBI Taxonomy" id="643671"/>
    <lineage>
        <taxon>Bacteria</taxon>
        <taxon>Pseudomonadati</taxon>
        <taxon>Bacteroidota</taxon>
        <taxon>Cytophagia</taxon>
        <taxon>Cytophagales</taxon>
        <taxon>Spirosomataceae</taxon>
        <taxon>Larkinella</taxon>
    </lineage>
</organism>
<dbReference type="RefSeq" id="WP_111630364.1">
    <property type="nucleotide sequence ID" value="NZ_QLMC01000005.1"/>
</dbReference>
<dbReference type="InterPro" id="IPR001240">
    <property type="entry name" value="PRAI_dom"/>
</dbReference>
<evidence type="ECO:0000256" key="6">
    <source>
        <dbReference type="ARBA" id="ARBA00023235"/>
    </source>
</evidence>
<evidence type="ECO:0000256" key="5">
    <source>
        <dbReference type="ARBA" id="ARBA00023141"/>
    </source>
</evidence>
<feature type="domain" description="N-(5'phosphoribosyl) anthranilate isomerase (PRAI)" evidence="7">
    <location>
        <begin position="8"/>
        <end position="199"/>
    </location>
</feature>
<evidence type="ECO:0000313" key="8">
    <source>
        <dbReference type="EMBL" id="RAJ94491.1"/>
    </source>
</evidence>
<evidence type="ECO:0000256" key="1">
    <source>
        <dbReference type="ARBA" id="ARBA00004664"/>
    </source>
</evidence>
<evidence type="ECO:0000256" key="2">
    <source>
        <dbReference type="ARBA" id="ARBA00012572"/>
    </source>
</evidence>
<dbReference type="InterPro" id="IPR011060">
    <property type="entry name" value="RibuloseP-bd_barrel"/>
</dbReference>
<evidence type="ECO:0000259" key="7">
    <source>
        <dbReference type="Pfam" id="PF00697"/>
    </source>
</evidence>
<sequence length="208" mass="23103">MALKTIVKISNVTNLSDARYCAGMGVDLLGFSMDESSEQYVAPDTFREIRSWVTGLHIVGETSSIDPLEIERLLELYQPDVLQIEEPALLPYLSTFDSRLILKADLALLTLDQLEAYFSAIQTDQVDYFLLESKANSHLDDDLKAVLHRLAAQYPILLGTGFTPESIHDLLAELPVQGIALTGGDEDRPGSRDFGELMDILETLEIDD</sequence>
<protein>
    <recommendedName>
        <fullName evidence="2">phosphoribosylanthranilate isomerase</fullName>
        <ecNumber evidence="2">5.3.1.24</ecNumber>
    </recommendedName>
</protein>
<dbReference type="Gene3D" id="3.20.20.70">
    <property type="entry name" value="Aldolase class I"/>
    <property type="match status" value="1"/>
</dbReference>
<dbReference type="EC" id="5.3.1.24" evidence="2"/>
<keyword evidence="4" id="KW-0822">Tryptophan biosynthesis</keyword>
<dbReference type="Pfam" id="PF00697">
    <property type="entry name" value="PRAI"/>
    <property type="match status" value="1"/>
</dbReference>
<name>A0A327WTY8_LARAB</name>
<comment type="caution">
    <text evidence="8">The sequence shown here is derived from an EMBL/GenBank/DDBJ whole genome shotgun (WGS) entry which is preliminary data.</text>
</comment>
<accession>A0A327WTY8</accession>